<keyword evidence="1" id="KW-1133">Transmembrane helix</keyword>
<keyword evidence="1" id="KW-0472">Membrane</keyword>
<accession>A0ABS3W4L5</accession>
<dbReference type="EMBL" id="JAGGDJ010000002">
    <property type="protein sequence ID" value="MBO7743254.1"/>
    <property type="molecule type" value="Genomic_DNA"/>
</dbReference>
<evidence type="ECO:0000313" key="3">
    <source>
        <dbReference type="Proteomes" id="UP000670947"/>
    </source>
</evidence>
<comment type="caution">
    <text evidence="2">The sequence shown here is derived from an EMBL/GenBank/DDBJ whole genome shotgun (WGS) entry which is preliminary data.</text>
</comment>
<protein>
    <submittedName>
        <fullName evidence="2">Uncharacterized protein</fullName>
    </submittedName>
</protein>
<evidence type="ECO:0000256" key="1">
    <source>
        <dbReference type="SAM" id="Phobius"/>
    </source>
</evidence>
<organism evidence="2 3">
    <name type="scientific">Paenibacillus artemisiicola</name>
    <dbReference type="NCBI Taxonomy" id="1172618"/>
    <lineage>
        <taxon>Bacteria</taxon>
        <taxon>Bacillati</taxon>
        <taxon>Bacillota</taxon>
        <taxon>Bacilli</taxon>
        <taxon>Bacillales</taxon>
        <taxon>Paenibacillaceae</taxon>
        <taxon>Paenibacillus</taxon>
    </lineage>
</organism>
<keyword evidence="1" id="KW-0812">Transmembrane</keyword>
<dbReference type="Proteomes" id="UP000670947">
    <property type="component" value="Unassembled WGS sequence"/>
</dbReference>
<name>A0ABS3W4L5_9BACL</name>
<sequence>MKRKNIRVPIKRIKNNALVLSVLGATAVSVYASKKLGLGLGTFLVLFAALWLGIFVLAFTFMLRSEIAKRG</sequence>
<proteinExistence type="predicted"/>
<dbReference type="RefSeq" id="WP_208846301.1">
    <property type="nucleotide sequence ID" value="NZ_JAGGDJ010000002.1"/>
</dbReference>
<feature type="transmembrane region" description="Helical" evidence="1">
    <location>
        <begin position="42"/>
        <end position="63"/>
    </location>
</feature>
<gene>
    <name evidence="2" type="ORF">I8J29_03545</name>
</gene>
<evidence type="ECO:0000313" key="2">
    <source>
        <dbReference type="EMBL" id="MBO7743254.1"/>
    </source>
</evidence>
<reference evidence="2 3" key="1">
    <citation type="submission" date="2021-03" db="EMBL/GenBank/DDBJ databases">
        <title>Paenibacillus artemisicola MWE-103 whole genome sequence.</title>
        <authorList>
            <person name="Ham Y.J."/>
        </authorList>
    </citation>
    <scope>NUCLEOTIDE SEQUENCE [LARGE SCALE GENOMIC DNA]</scope>
    <source>
        <strain evidence="2 3">MWE-103</strain>
    </source>
</reference>
<keyword evidence="3" id="KW-1185">Reference proteome</keyword>